<organism evidence="1 2">
    <name type="scientific">Candidatus Tanganyikabacteria bacterium</name>
    <dbReference type="NCBI Taxonomy" id="2961651"/>
    <lineage>
        <taxon>Bacteria</taxon>
        <taxon>Bacillati</taxon>
        <taxon>Candidatus Sericytochromatia</taxon>
        <taxon>Candidatus Tanganyikabacteria</taxon>
    </lineage>
</organism>
<accession>A0A937X3Z7</accession>
<dbReference type="EMBL" id="VGJX01000660">
    <property type="protein sequence ID" value="MBM3275636.1"/>
    <property type="molecule type" value="Genomic_DNA"/>
</dbReference>
<name>A0A937X3Z7_9BACT</name>
<sequence length="67" mass="7337">MGYEDVRAALEAALRSGYREQIALVDATEAAYALLDEGDDELGEAEILTLRVLLAQAETQLGRYFGM</sequence>
<comment type="caution">
    <text evidence="1">The sequence shown here is derived from an EMBL/GenBank/DDBJ whole genome shotgun (WGS) entry which is preliminary data.</text>
</comment>
<reference evidence="1 2" key="1">
    <citation type="submission" date="2019-03" db="EMBL/GenBank/DDBJ databases">
        <title>Lake Tanganyika Metagenome-Assembled Genomes (MAGs).</title>
        <authorList>
            <person name="Tran P."/>
        </authorList>
    </citation>
    <scope>NUCLEOTIDE SEQUENCE [LARGE SCALE GENOMIC DNA]</scope>
    <source>
        <strain evidence="1">K_DeepCast_65m_m2_236</strain>
    </source>
</reference>
<evidence type="ECO:0000313" key="1">
    <source>
        <dbReference type="EMBL" id="MBM3275636.1"/>
    </source>
</evidence>
<protein>
    <submittedName>
        <fullName evidence="1">Uncharacterized protein</fullName>
    </submittedName>
</protein>
<dbReference type="AlphaFoldDB" id="A0A937X3Z7"/>
<evidence type="ECO:0000313" key="2">
    <source>
        <dbReference type="Proteomes" id="UP000703893"/>
    </source>
</evidence>
<proteinExistence type="predicted"/>
<dbReference type="Proteomes" id="UP000703893">
    <property type="component" value="Unassembled WGS sequence"/>
</dbReference>
<gene>
    <name evidence="1" type="ORF">FJZ00_10815</name>
</gene>